<dbReference type="RefSeq" id="WP_328984642.1">
    <property type="nucleotide sequence ID" value="NZ_CP121472.1"/>
</dbReference>
<keyword evidence="2" id="KW-1185">Reference proteome</keyword>
<accession>A0ABZ0SD01</accession>
<protein>
    <submittedName>
        <fullName evidence="1">Uncharacterized protein</fullName>
    </submittedName>
</protein>
<gene>
    <name evidence="1" type="ORF">Thiowin_03998</name>
</gene>
<evidence type="ECO:0000313" key="2">
    <source>
        <dbReference type="Proteomes" id="UP001432180"/>
    </source>
</evidence>
<reference evidence="1 2" key="1">
    <citation type="journal article" date="2023" name="Microorganisms">
        <title>Thiorhodovibrio frisius and Trv. litoralis spp. nov., Two Novel Members from a Clade of Fastidious Purple Sulfur Bacteria That Exhibit Unique Red-Shifted Light-Harvesting Capabilities.</title>
        <authorList>
            <person name="Methner A."/>
            <person name="Kuzyk S.B."/>
            <person name="Petersen J."/>
            <person name="Bauer S."/>
            <person name="Brinkmann H."/>
            <person name="Sichau K."/>
            <person name="Wanner G."/>
            <person name="Wolf J."/>
            <person name="Neumann-Schaal M."/>
            <person name="Henke P."/>
            <person name="Tank M."/>
            <person name="Sproer C."/>
            <person name="Bunk B."/>
            <person name="Overmann J."/>
        </authorList>
    </citation>
    <scope>NUCLEOTIDE SEQUENCE [LARGE SCALE GENOMIC DNA]</scope>
    <source>
        <strain evidence="1 2">DSM 6702</strain>
    </source>
</reference>
<sequence>MITNEVLDEKYRVQKAQAQEVEYDLVRRMAASHHGVQAFSESTGVKFTYGHPTSSRLTKIQPQLDEEIGLVNAIRQGQQSDLIDRETVFAMLDKPRVK</sequence>
<organism evidence="1 2">
    <name type="scientific">Thiorhodovibrio winogradskyi</name>
    <dbReference type="NCBI Taxonomy" id="77007"/>
    <lineage>
        <taxon>Bacteria</taxon>
        <taxon>Pseudomonadati</taxon>
        <taxon>Pseudomonadota</taxon>
        <taxon>Gammaproteobacteria</taxon>
        <taxon>Chromatiales</taxon>
        <taxon>Chromatiaceae</taxon>
        <taxon>Thiorhodovibrio</taxon>
    </lineage>
</organism>
<name>A0ABZ0SD01_9GAMM</name>
<proteinExistence type="predicted"/>
<dbReference type="EMBL" id="CP121472">
    <property type="protein sequence ID" value="WPL18905.1"/>
    <property type="molecule type" value="Genomic_DNA"/>
</dbReference>
<evidence type="ECO:0000313" key="1">
    <source>
        <dbReference type="EMBL" id="WPL18905.1"/>
    </source>
</evidence>
<dbReference type="Proteomes" id="UP001432180">
    <property type="component" value="Chromosome"/>
</dbReference>